<proteinExistence type="predicted"/>
<reference evidence="1" key="2">
    <citation type="journal article" date="2021" name="PeerJ">
        <title>Extensive microbial diversity within the chicken gut microbiome revealed by metagenomics and culture.</title>
        <authorList>
            <person name="Gilroy R."/>
            <person name="Ravi A."/>
            <person name="Getino M."/>
            <person name="Pursley I."/>
            <person name="Horton D.L."/>
            <person name="Alikhan N.F."/>
            <person name="Baker D."/>
            <person name="Gharbi K."/>
            <person name="Hall N."/>
            <person name="Watson M."/>
            <person name="Adriaenssens E.M."/>
            <person name="Foster-Nyarko E."/>
            <person name="Jarju S."/>
            <person name="Secka A."/>
            <person name="Antonio M."/>
            <person name="Oren A."/>
            <person name="Chaudhuri R.R."/>
            <person name="La Ragione R."/>
            <person name="Hildebrand F."/>
            <person name="Pallen M.J."/>
        </authorList>
    </citation>
    <scope>NUCLEOTIDE SEQUENCE</scope>
    <source>
        <strain evidence="1">ChiHjej13B12-12457</strain>
    </source>
</reference>
<sequence length="203" mass="22628">MRREFSLFQVHPLEPFVPDGARVLLLGSFPPPHARWSMEFFYPNFQNDMWRIMGLLFYGDAGHFVMPGQKRFDYERVVEFCRREGIALYDAAYMVKRLRGNASDNFLKIIEPTDIPALLARMPSCRAVVSTGGKSAEQIASILDVPVPSVGGSVPFTISAPSATSTSGVSSRTVTFYRMPSSSRAYPLSLDRKAAAYAQVFDV</sequence>
<gene>
    <name evidence="1" type="ORF">IAC94_08455</name>
</gene>
<evidence type="ECO:0000313" key="2">
    <source>
        <dbReference type="Proteomes" id="UP000886744"/>
    </source>
</evidence>
<dbReference type="Proteomes" id="UP000886744">
    <property type="component" value="Unassembled WGS sequence"/>
</dbReference>
<dbReference type="AlphaFoldDB" id="A0A9D1E334"/>
<dbReference type="SUPFAM" id="SSF52141">
    <property type="entry name" value="Uracil-DNA glycosylase-like"/>
    <property type="match status" value="1"/>
</dbReference>
<dbReference type="Gene3D" id="3.40.470.10">
    <property type="entry name" value="Uracil-DNA glycosylase-like domain"/>
    <property type="match status" value="1"/>
</dbReference>
<dbReference type="EMBL" id="DVHI01000102">
    <property type="protein sequence ID" value="HIR63529.1"/>
    <property type="molecule type" value="Genomic_DNA"/>
</dbReference>
<reference evidence="1" key="1">
    <citation type="submission" date="2020-10" db="EMBL/GenBank/DDBJ databases">
        <authorList>
            <person name="Gilroy R."/>
        </authorList>
    </citation>
    <scope>NUCLEOTIDE SEQUENCE</scope>
    <source>
        <strain evidence="1">ChiHjej13B12-12457</strain>
    </source>
</reference>
<protein>
    <submittedName>
        <fullName evidence="1">Uracil-DNA glycosylase family protein</fullName>
    </submittedName>
</protein>
<organism evidence="1 2">
    <name type="scientific">Candidatus Coprenecus avistercoris</name>
    <dbReference type="NCBI Taxonomy" id="2840730"/>
    <lineage>
        <taxon>Bacteria</taxon>
        <taxon>Pseudomonadati</taxon>
        <taxon>Bacteroidota</taxon>
        <taxon>Bacteroidia</taxon>
        <taxon>Bacteroidales</taxon>
        <taxon>Rikenellaceae</taxon>
        <taxon>Rikenellaceae incertae sedis</taxon>
        <taxon>Candidatus Coprenecus</taxon>
    </lineage>
</organism>
<name>A0A9D1E334_9BACT</name>
<dbReference type="InterPro" id="IPR036895">
    <property type="entry name" value="Uracil-DNA_glycosylase-like_sf"/>
</dbReference>
<dbReference type="CDD" id="cd10032">
    <property type="entry name" value="UDG-F6_HDG"/>
    <property type="match status" value="1"/>
</dbReference>
<evidence type="ECO:0000313" key="1">
    <source>
        <dbReference type="EMBL" id="HIR63529.1"/>
    </source>
</evidence>
<comment type="caution">
    <text evidence="1">The sequence shown here is derived from an EMBL/GenBank/DDBJ whole genome shotgun (WGS) entry which is preliminary data.</text>
</comment>
<accession>A0A9D1E334</accession>